<protein>
    <submittedName>
        <fullName evidence="2">Uncharacterized protein</fullName>
    </submittedName>
</protein>
<dbReference type="Proteomes" id="UP000292957">
    <property type="component" value="Unassembled WGS sequence"/>
</dbReference>
<organism evidence="2">
    <name type="scientific">Dichomitus squalens</name>
    <dbReference type="NCBI Taxonomy" id="114155"/>
    <lineage>
        <taxon>Eukaryota</taxon>
        <taxon>Fungi</taxon>
        <taxon>Dikarya</taxon>
        <taxon>Basidiomycota</taxon>
        <taxon>Agaricomycotina</taxon>
        <taxon>Agaricomycetes</taxon>
        <taxon>Polyporales</taxon>
        <taxon>Polyporaceae</taxon>
        <taxon>Dichomitus</taxon>
    </lineage>
</organism>
<evidence type="ECO:0000313" key="2">
    <source>
        <dbReference type="EMBL" id="TBU28832.1"/>
    </source>
</evidence>
<dbReference type="OrthoDB" id="2758154at2759"/>
<feature type="region of interest" description="Disordered" evidence="1">
    <location>
        <begin position="185"/>
        <end position="218"/>
    </location>
</feature>
<proteinExistence type="predicted"/>
<name>A0A4Q9MQS4_9APHY</name>
<reference evidence="2" key="1">
    <citation type="submission" date="2019-01" db="EMBL/GenBank/DDBJ databases">
        <title>Draft genome sequences of three monokaryotic isolates of the white-rot basidiomycete fungus Dichomitus squalens.</title>
        <authorList>
            <consortium name="DOE Joint Genome Institute"/>
            <person name="Lopez S.C."/>
            <person name="Andreopoulos B."/>
            <person name="Pangilinan J."/>
            <person name="Lipzen A."/>
            <person name="Riley R."/>
            <person name="Ahrendt S."/>
            <person name="Ng V."/>
            <person name="Barry K."/>
            <person name="Daum C."/>
            <person name="Grigoriev I.V."/>
            <person name="Hilden K.S."/>
            <person name="Makela M.R."/>
            <person name="de Vries R.P."/>
        </authorList>
    </citation>
    <scope>NUCLEOTIDE SEQUENCE [LARGE SCALE GENOMIC DNA]</scope>
    <source>
        <strain evidence="2">OM18370.1</strain>
    </source>
</reference>
<sequence length="496" mass="56280">MNSSPRSLPAINEGNIPGGTHAVQHTLAITYDSFTIMLRTMFGFLTSETSSTPEHLAQPLSQLWSAFEGKLQPVTRRWHWHRPDSDHADDLLKRYNETDQDGEIGSDLENSAVGSWFRDHYVLTMPLSCDGLHEVHGPKLDQYWRLMSPNLKAQSSQLPISDLECLEHQMARAVRCYRYDLFSSADSPGKPDSSTLEPPGQPDSKPSEPPGQPVSKPSELLLTTKQFRKLLLRHLETLRHMPKLPGIGALELSDAYLNTHAALQSIDAENDAAKSGELFQRLFDYPKGVHVDLAYTVVAEGFYEALARRLGDDQLEGDKYYQNMRFFLDDKPEQDLAYDGEGQQSRPRFHLPVLLITHQQVGTVPTVAARNQQRVAVASAAWFLGMMGIRDFPVYGLLVCNRRGYLSQAWYSKDDKCCYLVDRNISEFPLDLTKEDRVLRYLTFMYQIGEHAKELKNRFAEVKDEILARVEQRNDVIGLLQLCWGSSSQLVEYASE</sequence>
<evidence type="ECO:0000256" key="1">
    <source>
        <dbReference type="SAM" id="MobiDB-lite"/>
    </source>
</evidence>
<accession>A0A4Q9MQS4</accession>
<dbReference type="AlphaFoldDB" id="A0A4Q9MQS4"/>
<dbReference type="EMBL" id="ML143418">
    <property type="protein sequence ID" value="TBU28832.1"/>
    <property type="molecule type" value="Genomic_DNA"/>
</dbReference>
<gene>
    <name evidence="2" type="ORF">BD311DRAFT_837952</name>
</gene>